<accession>A0A319BN90</accession>
<evidence type="ECO:0000256" key="2">
    <source>
        <dbReference type="ARBA" id="ARBA00022527"/>
    </source>
</evidence>
<dbReference type="EMBL" id="KZ821631">
    <property type="protein sequence ID" value="PYH67193.1"/>
    <property type="molecule type" value="Genomic_DNA"/>
</dbReference>
<dbReference type="GO" id="GO:0005737">
    <property type="term" value="C:cytoplasm"/>
    <property type="evidence" value="ECO:0007669"/>
    <property type="project" value="TreeGrafter"/>
</dbReference>
<evidence type="ECO:0000256" key="3">
    <source>
        <dbReference type="ARBA" id="ARBA00022679"/>
    </source>
</evidence>
<dbReference type="OrthoDB" id="1732493at2759"/>
<evidence type="ECO:0000256" key="6">
    <source>
        <dbReference type="ARBA" id="ARBA00022840"/>
    </source>
</evidence>
<dbReference type="SUPFAM" id="SSF56112">
    <property type="entry name" value="Protein kinase-like (PK-like)"/>
    <property type="match status" value="1"/>
</dbReference>
<comment type="catalytic activity">
    <reaction evidence="7">
        <text>L-threonyl-[protein] + ATP = O-phospho-L-threonyl-[protein] + ADP + H(+)</text>
        <dbReference type="Rhea" id="RHEA:46608"/>
        <dbReference type="Rhea" id="RHEA-COMP:11060"/>
        <dbReference type="Rhea" id="RHEA-COMP:11605"/>
        <dbReference type="ChEBI" id="CHEBI:15378"/>
        <dbReference type="ChEBI" id="CHEBI:30013"/>
        <dbReference type="ChEBI" id="CHEBI:30616"/>
        <dbReference type="ChEBI" id="CHEBI:61977"/>
        <dbReference type="ChEBI" id="CHEBI:456216"/>
        <dbReference type="EC" id="2.7.11.22"/>
    </reaction>
</comment>
<keyword evidence="3" id="KW-0808">Transferase</keyword>
<evidence type="ECO:0000256" key="1">
    <source>
        <dbReference type="ARBA" id="ARBA00012425"/>
    </source>
</evidence>
<dbReference type="EC" id="2.7.11.22" evidence="1"/>
<dbReference type="InterPro" id="IPR011009">
    <property type="entry name" value="Kinase-like_dom_sf"/>
</dbReference>
<dbReference type="GO" id="GO:0004693">
    <property type="term" value="F:cyclin-dependent protein serine/threonine kinase activity"/>
    <property type="evidence" value="ECO:0007669"/>
    <property type="project" value="UniProtKB-EC"/>
</dbReference>
<keyword evidence="11" id="KW-1185">Reference proteome</keyword>
<dbReference type="InterPro" id="IPR050108">
    <property type="entry name" value="CDK"/>
</dbReference>
<dbReference type="GeneID" id="37216080"/>
<evidence type="ECO:0000313" key="11">
    <source>
        <dbReference type="Proteomes" id="UP000248405"/>
    </source>
</evidence>
<dbReference type="InterPro" id="IPR000719">
    <property type="entry name" value="Prot_kinase_dom"/>
</dbReference>
<dbReference type="GO" id="GO:0005634">
    <property type="term" value="C:nucleus"/>
    <property type="evidence" value="ECO:0007669"/>
    <property type="project" value="TreeGrafter"/>
</dbReference>
<evidence type="ECO:0000256" key="8">
    <source>
        <dbReference type="ARBA" id="ARBA00048367"/>
    </source>
</evidence>
<evidence type="ECO:0000256" key="7">
    <source>
        <dbReference type="ARBA" id="ARBA00047811"/>
    </source>
</evidence>
<dbReference type="SMART" id="SM00220">
    <property type="entry name" value="S_TKc"/>
    <property type="match status" value="1"/>
</dbReference>
<feature type="domain" description="Protein kinase" evidence="9">
    <location>
        <begin position="1"/>
        <end position="233"/>
    </location>
</feature>
<evidence type="ECO:0000259" key="9">
    <source>
        <dbReference type="SMART" id="SM00220"/>
    </source>
</evidence>
<evidence type="ECO:0000313" key="10">
    <source>
        <dbReference type="EMBL" id="PYH67193.1"/>
    </source>
</evidence>
<sequence length="241" mass="26631">MKAYNSEIHLDAEGGVPSAAIWEAPLLILHDVVNAEDKLVLDFEYMDKDSKHYIDARGKLLDTTTANFSPHEIGILHWYLKTENLLLDQNGRLELVDFGRGPPSVHSRMAWLLCGPHTPMCCFEVAATTSALTSGPSDVLWLTYTGSPLFAGRTEKDQLLKSSVLWDYQPSSPGQGSAYCPNIELTLRFAPLQCLQYLILQTDPRGIDLLGCMLQLCPKARISAADACSTSGFKDVPDVFR</sequence>
<keyword evidence="2" id="KW-0723">Serine/threonine-protein kinase</keyword>
<dbReference type="GO" id="GO:0005524">
    <property type="term" value="F:ATP binding"/>
    <property type="evidence" value="ECO:0007669"/>
    <property type="project" value="UniProtKB-KW"/>
</dbReference>
<reference evidence="10" key="1">
    <citation type="submission" date="2016-12" db="EMBL/GenBank/DDBJ databases">
        <title>The genomes of Aspergillus section Nigri reveals drivers in fungal speciation.</title>
        <authorList>
            <consortium name="DOE Joint Genome Institute"/>
            <person name="Vesth T.C."/>
            <person name="Nybo J."/>
            <person name="Theobald S."/>
            <person name="Brandl J."/>
            <person name="Frisvad J.C."/>
            <person name="Nielsen K.F."/>
            <person name="Lyhne E.K."/>
            <person name="Kogle M.E."/>
            <person name="Kuo A."/>
            <person name="Riley R."/>
            <person name="Clum A."/>
            <person name="Nolan M."/>
            <person name="Lipzen A."/>
            <person name="Salamov A."/>
            <person name="Henrissat B."/>
            <person name="Wiebenga A."/>
            <person name="De Vries R.P."/>
            <person name="Grigoriev I.V."/>
            <person name="Mortensen U.H."/>
            <person name="Andersen M.R."/>
            <person name="Baker S.E."/>
        </authorList>
    </citation>
    <scope>NUCLEOTIDE SEQUENCE [LARGE SCALE GENOMIC DNA]</scope>
    <source>
        <strain evidence="10">CBS 113365</strain>
    </source>
</reference>
<dbReference type="PANTHER" id="PTHR24056:SF46">
    <property type="entry name" value="CYCLIN-DEPENDENT KINASE 5"/>
    <property type="match status" value="1"/>
</dbReference>
<keyword evidence="5" id="KW-0418">Kinase</keyword>
<keyword evidence="6" id="KW-0067">ATP-binding</keyword>
<name>A0A319BN90_ASPVC</name>
<keyword evidence="4" id="KW-0547">Nucleotide-binding</keyword>
<evidence type="ECO:0000256" key="5">
    <source>
        <dbReference type="ARBA" id="ARBA00022777"/>
    </source>
</evidence>
<evidence type="ECO:0000256" key="4">
    <source>
        <dbReference type="ARBA" id="ARBA00022741"/>
    </source>
</evidence>
<gene>
    <name evidence="10" type="ORF">BO88DRAFT_466796</name>
</gene>
<organism evidence="10 11">
    <name type="scientific">Aspergillus vadensis (strain CBS 113365 / IMI 142717 / IBT 24658)</name>
    <dbReference type="NCBI Taxonomy" id="1448311"/>
    <lineage>
        <taxon>Eukaryota</taxon>
        <taxon>Fungi</taxon>
        <taxon>Dikarya</taxon>
        <taxon>Ascomycota</taxon>
        <taxon>Pezizomycotina</taxon>
        <taxon>Eurotiomycetes</taxon>
        <taxon>Eurotiomycetidae</taxon>
        <taxon>Eurotiales</taxon>
        <taxon>Aspergillaceae</taxon>
        <taxon>Aspergillus</taxon>
        <taxon>Aspergillus subgen. Circumdati</taxon>
    </lineage>
</organism>
<proteinExistence type="predicted"/>
<comment type="catalytic activity">
    <reaction evidence="8">
        <text>L-seryl-[protein] + ATP = O-phospho-L-seryl-[protein] + ADP + H(+)</text>
        <dbReference type="Rhea" id="RHEA:17989"/>
        <dbReference type="Rhea" id="RHEA-COMP:9863"/>
        <dbReference type="Rhea" id="RHEA-COMP:11604"/>
        <dbReference type="ChEBI" id="CHEBI:15378"/>
        <dbReference type="ChEBI" id="CHEBI:29999"/>
        <dbReference type="ChEBI" id="CHEBI:30616"/>
        <dbReference type="ChEBI" id="CHEBI:83421"/>
        <dbReference type="ChEBI" id="CHEBI:456216"/>
        <dbReference type="EC" id="2.7.11.22"/>
    </reaction>
</comment>
<protein>
    <recommendedName>
        <fullName evidence="1">cyclin-dependent kinase</fullName>
        <ecNumber evidence="1">2.7.11.22</ecNumber>
    </recommendedName>
</protein>
<dbReference type="Proteomes" id="UP000248405">
    <property type="component" value="Unassembled WGS sequence"/>
</dbReference>
<dbReference type="RefSeq" id="XP_025560987.1">
    <property type="nucleotide sequence ID" value="XM_025711488.1"/>
</dbReference>
<dbReference type="AlphaFoldDB" id="A0A319BN90"/>
<dbReference type="Gene3D" id="1.10.510.10">
    <property type="entry name" value="Transferase(Phosphotransferase) domain 1"/>
    <property type="match status" value="2"/>
</dbReference>
<dbReference type="PANTHER" id="PTHR24056">
    <property type="entry name" value="CELL DIVISION PROTEIN KINASE"/>
    <property type="match status" value="1"/>
</dbReference>